<feature type="domain" description="PAC" evidence="3">
    <location>
        <begin position="154"/>
        <end position="208"/>
    </location>
</feature>
<dbReference type="CDD" id="cd01948">
    <property type="entry name" value="EAL"/>
    <property type="match status" value="1"/>
</dbReference>
<dbReference type="PROSITE" id="PS50883">
    <property type="entry name" value="EAL"/>
    <property type="match status" value="1"/>
</dbReference>
<feature type="transmembrane region" description="Helical" evidence="1">
    <location>
        <begin position="12"/>
        <end position="33"/>
    </location>
</feature>
<dbReference type="SMART" id="SM00086">
    <property type="entry name" value="PAC"/>
    <property type="match status" value="1"/>
</dbReference>
<dbReference type="InterPro" id="IPR043128">
    <property type="entry name" value="Rev_trsase/Diguanyl_cyclase"/>
</dbReference>
<keyword evidence="1" id="KW-0812">Transmembrane</keyword>
<dbReference type="InterPro" id="IPR013655">
    <property type="entry name" value="PAS_fold_3"/>
</dbReference>
<feature type="domain" description="PAS" evidence="2">
    <location>
        <begin position="79"/>
        <end position="151"/>
    </location>
</feature>
<evidence type="ECO:0000313" key="7">
    <source>
        <dbReference type="Proteomes" id="UP000703590"/>
    </source>
</evidence>
<dbReference type="SMART" id="SM00267">
    <property type="entry name" value="GGDEF"/>
    <property type="match status" value="1"/>
</dbReference>
<proteinExistence type="predicted"/>
<dbReference type="InterPro" id="IPR000700">
    <property type="entry name" value="PAS-assoc_C"/>
</dbReference>
<dbReference type="NCBIfam" id="TIGR00254">
    <property type="entry name" value="GGDEF"/>
    <property type="match status" value="1"/>
</dbReference>
<evidence type="ECO:0000259" key="3">
    <source>
        <dbReference type="PROSITE" id="PS50113"/>
    </source>
</evidence>
<feature type="transmembrane region" description="Helical" evidence="1">
    <location>
        <begin position="45"/>
        <end position="66"/>
    </location>
</feature>
<evidence type="ECO:0000259" key="4">
    <source>
        <dbReference type="PROSITE" id="PS50883"/>
    </source>
</evidence>
<dbReference type="EMBL" id="JAFHKK010000020">
    <property type="protein sequence ID" value="MBN2964953.1"/>
    <property type="molecule type" value="Genomic_DNA"/>
</dbReference>
<feature type="domain" description="GGDEF" evidence="5">
    <location>
        <begin position="235"/>
        <end position="365"/>
    </location>
</feature>
<dbReference type="Gene3D" id="3.20.20.450">
    <property type="entry name" value="EAL domain"/>
    <property type="match status" value="1"/>
</dbReference>
<protein>
    <submittedName>
        <fullName evidence="6">EAL domain-containing protein</fullName>
    </submittedName>
</protein>
<name>A0ABS2WTG9_9BACT</name>
<dbReference type="Gene3D" id="3.30.450.20">
    <property type="entry name" value="PAS domain"/>
    <property type="match status" value="1"/>
</dbReference>
<dbReference type="CDD" id="cd01949">
    <property type="entry name" value="GGDEF"/>
    <property type="match status" value="1"/>
</dbReference>
<dbReference type="PANTHER" id="PTHR44757">
    <property type="entry name" value="DIGUANYLATE CYCLASE DGCP"/>
    <property type="match status" value="1"/>
</dbReference>
<comment type="caution">
    <text evidence="6">The sequence shown here is derived from an EMBL/GenBank/DDBJ whole genome shotgun (WGS) entry which is preliminary data.</text>
</comment>
<evidence type="ECO:0000259" key="5">
    <source>
        <dbReference type="PROSITE" id="PS50887"/>
    </source>
</evidence>
<dbReference type="InterPro" id="IPR052155">
    <property type="entry name" value="Biofilm_reg_signaling"/>
</dbReference>
<evidence type="ECO:0000313" key="6">
    <source>
        <dbReference type="EMBL" id="MBN2964953.1"/>
    </source>
</evidence>
<dbReference type="Proteomes" id="UP000703590">
    <property type="component" value="Unassembled WGS sequence"/>
</dbReference>
<dbReference type="NCBIfam" id="TIGR00229">
    <property type="entry name" value="sensory_box"/>
    <property type="match status" value="1"/>
</dbReference>
<dbReference type="Pfam" id="PF00563">
    <property type="entry name" value="EAL"/>
    <property type="match status" value="1"/>
</dbReference>
<dbReference type="SMART" id="SM00052">
    <property type="entry name" value="EAL"/>
    <property type="match status" value="1"/>
</dbReference>
<keyword evidence="7" id="KW-1185">Reference proteome</keyword>
<accession>A0ABS2WTG9</accession>
<dbReference type="CDD" id="cd00130">
    <property type="entry name" value="PAS"/>
    <property type="match status" value="1"/>
</dbReference>
<reference evidence="6 7" key="2">
    <citation type="submission" date="2021-02" db="EMBL/GenBank/DDBJ databases">
        <title>Sulfurospirillum tamanensis sp. nov.</title>
        <authorList>
            <person name="Frolova A."/>
            <person name="Merkel A."/>
            <person name="Slobodkin A."/>
        </authorList>
    </citation>
    <scope>NUCLEOTIDE SEQUENCE [LARGE SCALE GENOMIC DNA]</scope>
    <source>
        <strain evidence="6 7">T05b</strain>
    </source>
</reference>
<organism evidence="6 7">
    <name type="scientific">Sulfurospirillum tamanense</name>
    <dbReference type="NCBI Taxonomy" id="2813362"/>
    <lineage>
        <taxon>Bacteria</taxon>
        <taxon>Pseudomonadati</taxon>
        <taxon>Campylobacterota</taxon>
        <taxon>Epsilonproteobacteria</taxon>
        <taxon>Campylobacterales</taxon>
        <taxon>Sulfurospirillaceae</taxon>
        <taxon>Sulfurospirillum</taxon>
    </lineage>
</organism>
<sequence>MNFRHGSLRIVGVYALFAVLWILFSDAVLGFFVDDVSLLNVLQTYKGLAFVVTTTVLLYGLILSHFRSLQHIQSQLKEQKQRLEYVIQGAGLGYWDYDCVTKEHFVNETWLSMLGLTRENLKGEVEDWLSLLHPEDKTLAQEAIAKAMVGFASYVVEFRMRHRDGRWVWIESSGAVVKRDEKTGEPLRLAGTHKDISERKEAQEAITFLAHYDPLTKLPNRIRLKDELAKPFYTKKVALLFLDLDHFQRVNDVHGHSFGDKLIEAVAARFRDFAQDVGFLARMGADEFVMITSDTDHAYAHGIAWLESLRTPFRVEGRVIHVKASVGVSLFPSDAKSTEELFRNADTALHEAKNLGKNQVALYAKALTEHIINMDTLDKELQEALESDAFVLHYQPQFDLSDLSVVGAEVLVRWQHPTRGLLSPYAFIPRAEESGFIVPLGWWIIEESLKQLALWQETGAFKGTLAINISTLQIEEESFVSAMQALCKHEKIAPSCIELEVTESFVMKNTQESISKLLALKKAGFKLSVDDFGTGYSSLSYLKQLPIDKLKIDRSFVKDTPRSEEDCAIVKAIIALAKNLHLEVLGEGVETPEQSLFLKKEGCHLVQGYLYAKPMPPEQLVALKQNN</sequence>
<dbReference type="PANTHER" id="PTHR44757:SF2">
    <property type="entry name" value="BIOFILM ARCHITECTURE MAINTENANCE PROTEIN MBAA"/>
    <property type="match status" value="1"/>
</dbReference>
<dbReference type="Pfam" id="PF08447">
    <property type="entry name" value="PAS_3"/>
    <property type="match status" value="1"/>
</dbReference>
<reference evidence="6 7" key="3">
    <citation type="submission" date="2021-02" db="EMBL/GenBank/DDBJ databases">
        <authorList>
            <person name="Merkel A.Y."/>
        </authorList>
    </citation>
    <scope>NUCLEOTIDE SEQUENCE [LARGE SCALE GENOMIC DNA]</scope>
    <source>
        <strain evidence="6 7">T05b</strain>
    </source>
</reference>
<dbReference type="PROSITE" id="PS50112">
    <property type="entry name" value="PAS"/>
    <property type="match status" value="1"/>
</dbReference>
<reference evidence="7" key="1">
    <citation type="submission" date="2021-02" db="EMBL/GenBank/DDBJ databases">
        <title>Sulfurospirillum tamanensis sp. nov.</title>
        <authorList>
            <person name="Merkel A.Y."/>
        </authorList>
    </citation>
    <scope>NUCLEOTIDE SEQUENCE [LARGE SCALE GENOMIC DNA]</scope>
    <source>
        <strain evidence="7">T05b</strain>
    </source>
</reference>
<keyword evidence="1" id="KW-0472">Membrane</keyword>
<dbReference type="InterPro" id="IPR001633">
    <property type="entry name" value="EAL_dom"/>
</dbReference>
<keyword evidence="1" id="KW-1133">Transmembrane helix</keyword>
<dbReference type="SUPFAM" id="SSF141868">
    <property type="entry name" value="EAL domain-like"/>
    <property type="match status" value="1"/>
</dbReference>
<dbReference type="InterPro" id="IPR035919">
    <property type="entry name" value="EAL_sf"/>
</dbReference>
<dbReference type="RefSeq" id="WP_205459503.1">
    <property type="nucleotide sequence ID" value="NZ_JAFHKK010000020.1"/>
</dbReference>
<dbReference type="Pfam" id="PF00990">
    <property type="entry name" value="GGDEF"/>
    <property type="match status" value="1"/>
</dbReference>
<dbReference type="SUPFAM" id="SSF55785">
    <property type="entry name" value="PYP-like sensor domain (PAS domain)"/>
    <property type="match status" value="1"/>
</dbReference>
<dbReference type="PROSITE" id="PS50113">
    <property type="entry name" value="PAC"/>
    <property type="match status" value="1"/>
</dbReference>
<dbReference type="InterPro" id="IPR029787">
    <property type="entry name" value="Nucleotide_cyclase"/>
</dbReference>
<dbReference type="InterPro" id="IPR035965">
    <property type="entry name" value="PAS-like_dom_sf"/>
</dbReference>
<dbReference type="SUPFAM" id="SSF55073">
    <property type="entry name" value="Nucleotide cyclase"/>
    <property type="match status" value="1"/>
</dbReference>
<dbReference type="InterPro" id="IPR000014">
    <property type="entry name" value="PAS"/>
</dbReference>
<dbReference type="InterPro" id="IPR000160">
    <property type="entry name" value="GGDEF_dom"/>
</dbReference>
<evidence type="ECO:0000259" key="2">
    <source>
        <dbReference type="PROSITE" id="PS50112"/>
    </source>
</evidence>
<feature type="domain" description="EAL" evidence="4">
    <location>
        <begin position="374"/>
        <end position="627"/>
    </location>
</feature>
<gene>
    <name evidence="6" type="ORF">JWV37_09195</name>
</gene>
<dbReference type="Gene3D" id="3.30.70.270">
    <property type="match status" value="1"/>
</dbReference>
<dbReference type="InterPro" id="IPR001610">
    <property type="entry name" value="PAC"/>
</dbReference>
<dbReference type="SMART" id="SM00091">
    <property type="entry name" value="PAS"/>
    <property type="match status" value="1"/>
</dbReference>
<dbReference type="PROSITE" id="PS50887">
    <property type="entry name" value="GGDEF"/>
    <property type="match status" value="1"/>
</dbReference>
<evidence type="ECO:0000256" key="1">
    <source>
        <dbReference type="SAM" id="Phobius"/>
    </source>
</evidence>